<name>J4HVR2_9APHY</name>
<dbReference type="GeneID" id="24095868"/>
<keyword evidence="1" id="KW-1133">Transmembrane helix</keyword>
<feature type="transmembrane region" description="Helical" evidence="1">
    <location>
        <begin position="197"/>
        <end position="216"/>
    </location>
</feature>
<gene>
    <name evidence="3" type="ORF">FIBRA_03005</name>
</gene>
<dbReference type="Proteomes" id="UP000006352">
    <property type="component" value="Unassembled WGS sequence"/>
</dbReference>
<dbReference type="OrthoDB" id="2753780at2759"/>
<dbReference type="Pfam" id="PF20153">
    <property type="entry name" value="DUF6535"/>
    <property type="match status" value="1"/>
</dbReference>
<keyword evidence="1" id="KW-0812">Transmembrane</keyword>
<feature type="transmembrane region" description="Helical" evidence="1">
    <location>
        <begin position="363"/>
        <end position="388"/>
    </location>
</feature>
<feature type="domain" description="DUF6535" evidence="2">
    <location>
        <begin position="172"/>
        <end position="358"/>
    </location>
</feature>
<evidence type="ECO:0000313" key="4">
    <source>
        <dbReference type="Proteomes" id="UP000006352"/>
    </source>
</evidence>
<keyword evidence="1" id="KW-0472">Membrane</keyword>
<dbReference type="EMBL" id="HE797011">
    <property type="protein sequence ID" value="CCM00957.1"/>
    <property type="molecule type" value="Genomic_DNA"/>
</dbReference>
<evidence type="ECO:0000256" key="1">
    <source>
        <dbReference type="SAM" id="Phobius"/>
    </source>
</evidence>
<reference evidence="3 4" key="1">
    <citation type="journal article" date="2012" name="Appl. Environ. Microbiol.">
        <title>Short-read sequencing for genomic analysis of the brown rot fungus Fibroporia radiculosa.</title>
        <authorList>
            <person name="Tang J.D."/>
            <person name="Perkins A.D."/>
            <person name="Sonstegard T.S."/>
            <person name="Schroeder S.G."/>
            <person name="Burgess S.C."/>
            <person name="Diehl S.V."/>
        </authorList>
    </citation>
    <scope>NUCLEOTIDE SEQUENCE [LARGE SCALE GENOMIC DNA]</scope>
    <source>
        <strain evidence="3 4">TFFH 294</strain>
    </source>
</reference>
<feature type="transmembrane region" description="Helical" evidence="1">
    <location>
        <begin position="330"/>
        <end position="357"/>
    </location>
</feature>
<dbReference type="RefSeq" id="XP_012180240.1">
    <property type="nucleotide sequence ID" value="XM_012324850.1"/>
</dbReference>
<keyword evidence="4" id="KW-1185">Reference proteome</keyword>
<protein>
    <recommendedName>
        <fullName evidence="2">DUF6535 domain-containing protein</fullName>
    </recommendedName>
</protein>
<accession>J4HVR2</accession>
<feature type="transmembrane region" description="Helical" evidence="1">
    <location>
        <begin position="278"/>
        <end position="300"/>
    </location>
</feature>
<sequence length="864" mass="96936">MSSSGPNFASLLPALFRENGADIDLEAQASLIDKSVESSAGNSTNVQSSLETRLPRCESVSSLTIPIEMQSGIRPGDKEADMDNKPSMPKEALPMNMVEEGFEVQGQTASVKSVLETIPDGDDDGGHEPNAEVSTRGAYQQFGTLIYSSEQQQLPWKQEPETIIKDEMQGVWSDCANKLWGYQDEIINRWKDELNNLLIFAGLFSAVLTAFVIEYYPTLQPSTTPDTTTQLLMIMSAQLEVLTTGARHDNSSLLSVSALASSSSASKPSSQVVAVNGLWFAALVFSLGAASLAMSVNQWLNHHRTRPLSMSRESAEIWYLRHRSLDRWKVPLIISVLPVLLQVSLALFLVGLVVLLWPLNTSISAVVCVLVSMLLLGNIGSALIPAIVPECAHKSPQAWWWLKLLCGPQKLVCSAGHKLTYRLLVGGWPDGSQKISFGQWRAYLRQRKAPLKQLVDFLKQCKTSFGPAEDCPSYNVTITWLLDIFRGRSIVAQDLWNAGDWRACEVVSLKRRSSSLTLQGQVLAEAYTMISDRSFIIPVSMLCFDTRDGGTVLNSLTILSKRMQFEVSLGHIWGEYYATRASEEEKRRVIAMLDRLIDMLVMIPGHGLGAEQQWKAVNDNINDLIISMNDWRIAQDRLRRWWHSMQASTWNKATPSAFTYVSRTGFAFETELDSTDLEFLLSAFLSFQKGDFDRYGLLRYSQRFLNLARRRKWLHLGSIRDDLRRLVAIVYDDLNTAVLLSQTSSTNILIISEEYRFAEFTAECTHHFKEKSGIFDVTGDMLAFFVDLACTCNIFYWDYYMKEVGKMREHVDLPKETLHDIDTLLSSSPDQKSAIKERARARLRASCVPPADIIYVENGEASNS</sequence>
<proteinExistence type="predicted"/>
<dbReference type="HOGENOM" id="CLU_016781_0_0_1"/>
<evidence type="ECO:0000259" key="2">
    <source>
        <dbReference type="Pfam" id="PF20153"/>
    </source>
</evidence>
<dbReference type="InterPro" id="IPR045338">
    <property type="entry name" value="DUF6535"/>
</dbReference>
<evidence type="ECO:0000313" key="3">
    <source>
        <dbReference type="EMBL" id="CCM00957.1"/>
    </source>
</evidence>
<dbReference type="InParanoid" id="J4HVR2"/>
<organism evidence="3 4">
    <name type="scientific">Fibroporia radiculosa</name>
    <dbReference type="NCBI Taxonomy" id="599839"/>
    <lineage>
        <taxon>Eukaryota</taxon>
        <taxon>Fungi</taxon>
        <taxon>Dikarya</taxon>
        <taxon>Basidiomycota</taxon>
        <taxon>Agaricomycotina</taxon>
        <taxon>Agaricomycetes</taxon>
        <taxon>Polyporales</taxon>
        <taxon>Fibroporiaceae</taxon>
        <taxon>Fibroporia</taxon>
    </lineage>
</organism>
<dbReference type="AlphaFoldDB" id="J4HVR2"/>